<evidence type="ECO:0000256" key="7">
    <source>
        <dbReference type="PIRSR" id="PIRSR601765-1"/>
    </source>
</evidence>
<dbReference type="PANTHER" id="PTHR11002:SF76">
    <property type="entry name" value="CARBONIC ANHYDRASE"/>
    <property type="match status" value="1"/>
</dbReference>
<comment type="function">
    <text evidence="8">Reversible hydration of carbon dioxide.</text>
</comment>
<evidence type="ECO:0000256" key="1">
    <source>
        <dbReference type="ARBA" id="ARBA00006217"/>
    </source>
</evidence>
<dbReference type="Pfam" id="PF00484">
    <property type="entry name" value="Pro_CA"/>
    <property type="match status" value="1"/>
</dbReference>
<feature type="coiled-coil region" evidence="9">
    <location>
        <begin position="2"/>
        <end position="29"/>
    </location>
</feature>
<dbReference type="STRING" id="182217.HCW_00020"/>
<protein>
    <recommendedName>
        <fullName evidence="2 8">Carbonic anhydrase</fullName>
        <ecNumber evidence="2 8">4.2.1.1</ecNumber>
    </recommendedName>
    <alternativeName>
        <fullName evidence="8">Carbonate dehydratase</fullName>
    </alternativeName>
</protein>
<feature type="binding site" evidence="7">
    <location>
        <position position="102"/>
    </location>
    <ligand>
        <name>Zn(2+)</name>
        <dbReference type="ChEBI" id="CHEBI:29105"/>
    </ligand>
</feature>
<dbReference type="Gene3D" id="3.40.1050.10">
    <property type="entry name" value="Carbonic anhydrase"/>
    <property type="match status" value="1"/>
</dbReference>
<dbReference type="SUPFAM" id="SSF53056">
    <property type="entry name" value="beta-carbonic anhydrase, cab"/>
    <property type="match status" value="1"/>
</dbReference>
<keyword evidence="9" id="KW-0175">Coiled coil</keyword>
<keyword evidence="11" id="KW-1185">Reference proteome</keyword>
<proteinExistence type="inferred from homology"/>
<keyword evidence="5 8" id="KW-0456">Lyase</keyword>
<dbReference type="PROSITE" id="PS00705">
    <property type="entry name" value="PROK_CO2_ANHYDRASE_2"/>
    <property type="match status" value="1"/>
</dbReference>
<dbReference type="PATRIC" id="fig|182217.3.peg.4"/>
<reference evidence="11" key="1">
    <citation type="submission" date="2012-04" db="EMBL/GenBank/DDBJ databases">
        <title>Complete genome sequence of Helicobacter cetorum strain MIT 00-7128.</title>
        <authorList>
            <person name="Kersulyte D."/>
            <person name="Berg D.E."/>
        </authorList>
    </citation>
    <scope>NUCLEOTIDE SEQUENCE [LARGE SCALE GENOMIC DNA]</scope>
    <source>
        <strain evidence="11">MIT 00-7128</strain>
    </source>
</reference>
<comment type="catalytic activity">
    <reaction evidence="6 8">
        <text>hydrogencarbonate + H(+) = CO2 + H2O</text>
        <dbReference type="Rhea" id="RHEA:10748"/>
        <dbReference type="ChEBI" id="CHEBI:15377"/>
        <dbReference type="ChEBI" id="CHEBI:15378"/>
        <dbReference type="ChEBI" id="CHEBI:16526"/>
        <dbReference type="ChEBI" id="CHEBI:17544"/>
        <dbReference type="EC" id="4.2.1.1"/>
    </reaction>
</comment>
<dbReference type="InterPro" id="IPR001765">
    <property type="entry name" value="Carbonic_anhydrase"/>
</dbReference>
<comment type="cofactor">
    <cofactor evidence="7">
        <name>Zn(2+)</name>
        <dbReference type="ChEBI" id="CHEBI:29105"/>
    </cofactor>
    <text evidence="7">Binds 1 zinc ion per subunit.</text>
</comment>
<sequence length="221" mass="25795">MIKAFQGALEFQENEYEELKELYESLKTKQKPHTLFISCVDSRVVPNLITGTKPGELYVIRNMGNIVPPSELICQEQALSTIASIEYAVVHVGVKNIILCGHSNCGACQAIHKTDNEDREKAPYVEKWIEFLEPIKEELKLHHQFSHNSAKRMWLTERLNIKHQLKNLLSYEFIKERFLKKELRLYGWHYIIETGEIFNYDPSTHAFKSIKNCQTMIKEIL</sequence>
<organism evidence="10 11">
    <name type="scientific">Helicobacter cetorum (strain ATCC BAA-429 / MIT 00-7128)</name>
    <dbReference type="NCBI Taxonomy" id="182217"/>
    <lineage>
        <taxon>Bacteria</taxon>
        <taxon>Pseudomonadati</taxon>
        <taxon>Campylobacterota</taxon>
        <taxon>Epsilonproteobacteria</taxon>
        <taxon>Campylobacterales</taxon>
        <taxon>Helicobacteraceae</taxon>
        <taxon>Helicobacter</taxon>
    </lineage>
</organism>
<dbReference type="GO" id="GO:0004089">
    <property type="term" value="F:carbonate dehydratase activity"/>
    <property type="evidence" value="ECO:0007669"/>
    <property type="project" value="UniProtKB-UniRule"/>
</dbReference>
<evidence type="ECO:0000256" key="2">
    <source>
        <dbReference type="ARBA" id="ARBA00012925"/>
    </source>
</evidence>
<dbReference type="HOGENOM" id="CLU_053879_5_3_7"/>
<evidence type="ECO:0000313" key="11">
    <source>
        <dbReference type="Proteomes" id="UP000005010"/>
    </source>
</evidence>
<evidence type="ECO:0000256" key="8">
    <source>
        <dbReference type="RuleBase" id="RU003956"/>
    </source>
</evidence>
<keyword evidence="4 7" id="KW-0862">Zinc</keyword>
<comment type="similarity">
    <text evidence="1 8">Belongs to the beta-class carbonic anhydrase family.</text>
</comment>
<evidence type="ECO:0000256" key="5">
    <source>
        <dbReference type="ARBA" id="ARBA00023239"/>
    </source>
</evidence>
<dbReference type="KEGG" id="hce:HCW_00020"/>
<dbReference type="EMBL" id="CP003479">
    <property type="protein sequence ID" value="AFI03307.1"/>
    <property type="molecule type" value="Genomic_DNA"/>
</dbReference>
<name>I0EK38_HELC0</name>
<gene>
    <name evidence="10" type="ordered locus">HCW_00020</name>
</gene>
<feature type="binding site" evidence="7">
    <location>
        <position position="41"/>
    </location>
    <ligand>
        <name>Zn(2+)</name>
        <dbReference type="ChEBI" id="CHEBI:29105"/>
    </ligand>
</feature>
<evidence type="ECO:0000256" key="3">
    <source>
        <dbReference type="ARBA" id="ARBA00022723"/>
    </source>
</evidence>
<dbReference type="InterPro" id="IPR015892">
    <property type="entry name" value="Carbonic_anhydrase_CS"/>
</dbReference>
<accession>I0EK38</accession>
<feature type="binding site" evidence="7">
    <location>
        <position position="39"/>
    </location>
    <ligand>
        <name>Zn(2+)</name>
        <dbReference type="ChEBI" id="CHEBI:29105"/>
    </ligand>
</feature>
<dbReference type="GO" id="GO:0015976">
    <property type="term" value="P:carbon utilization"/>
    <property type="evidence" value="ECO:0007669"/>
    <property type="project" value="InterPro"/>
</dbReference>
<evidence type="ECO:0000256" key="6">
    <source>
        <dbReference type="ARBA" id="ARBA00048348"/>
    </source>
</evidence>
<evidence type="ECO:0000256" key="4">
    <source>
        <dbReference type="ARBA" id="ARBA00022833"/>
    </source>
</evidence>
<keyword evidence="3 7" id="KW-0479">Metal-binding</keyword>
<evidence type="ECO:0000313" key="10">
    <source>
        <dbReference type="EMBL" id="AFI03307.1"/>
    </source>
</evidence>
<dbReference type="EC" id="4.2.1.1" evidence="2 8"/>
<feature type="binding site" evidence="7">
    <location>
        <position position="105"/>
    </location>
    <ligand>
        <name>Zn(2+)</name>
        <dbReference type="ChEBI" id="CHEBI:29105"/>
    </ligand>
</feature>
<dbReference type="InterPro" id="IPR036874">
    <property type="entry name" value="Carbonic_anhydrase_sf"/>
</dbReference>
<dbReference type="PANTHER" id="PTHR11002">
    <property type="entry name" value="CARBONIC ANHYDRASE"/>
    <property type="match status" value="1"/>
</dbReference>
<evidence type="ECO:0000256" key="9">
    <source>
        <dbReference type="SAM" id="Coils"/>
    </source>
</evidence>
<dbReference type="AlphaFoldDB" id="I0EK38"/>
<dbReference type="SMART" id="SM00947">
    <property type="entry name" value="Pro_CA"/>
    <property type="match status" value="1"/>
</dbReference>
<dbReference type="Proteomes" id="UP000005010">
    <property type="component" value="Chromosome"/>
</dbReference>
<dbReference type="eggNOG" id="COG0288">
    <property type="taxonomic scope" value="Bacteria"/>
</dbReference>
<dbReference type="GO" id="GO:0008270">
    <property type="term" value="F:zinc ion binding"/>
    <property type="evidence" value="ECO:0007669"/>
    <property type="project" value="UniProtKB-UniRule"/>
</dbReference>